<comment type="caution">
    <text evidence="1">The sequence shown here is derived from an EMBL/GenBank/DDBJ whole genome shotgun (WGS) entry which is preliminary data.</text>
</comment>
<gene>
    <name evidence="1" type="ORF">GMARGA_LOCUS28309</name>
</gene>
<evidence type="ECO:0000313" key="2">
    <source>
        <dbReference type="Proteomes" id="UP000789901"/>
    </source>
</evidence>
<evidence type="ECO:0000313" key="1">
    <source>
        <dbReference type="EMBL" id="CAG8823327.1"/>
    </source>
</evidence>
<organism evidence="1 2">
    <name type="scientific">Gigaspora margarita</name>
    <dbReference type="NCBI Taxonomy" id="4874"/>
    <lineage>
        <taxon>Eukaryota</taxon>
        <taxon>Fungi</taxon>
        <taxon>Fungi incertae sedis</taxon>
        <taxon>Mucoromycota</taxon>
        <taxon>Glomeromycotina</taxon>
        <taxon>Glomeromycetes</taxon>
        <taxon>Diversisporales</taxon>
        <taxon>Gigasporaceae</taxon>
        <taxon>Gigaspora</taxon>
    </lineage>
</organism>
<proteinExistence type="predicted"/>
<reference evidence="1 2" key="1">
    <citation type="submission" date="2021-06" db="EMBL/GenBank/DDBJ databases">
        <authorList>
            <person name="Kallberg Y."/>
            <person name="Tangrot J."/>
            <person name="Rosling A."/>
        </authorList>
    </citation>
    <scope>NUCLEOTIDE SEQUENCE [LARGE SCALE GENOMIC DNA]</scope>
    <source>
        <strain evidence="1 2">120-4 pot B 10/14</strain>
    </source>
</reference>
<feature type="non-terminal residue" evidence="1">
    <location>
        <position position="120"/>
    </location>
</feature>
<dbReference type="EMBL" id="CAJVQB010035995">
    <property type="protein sequence ID" value="CAG8823327.1"/>
    <property type="molecule type" value="Genomic_DNA"/>
</dbReference>
<keyword evidence="2" id="KW-1185">Reference proteome</keyword>
<accession>A0ABN7WB80</accession>
<name>A0ABN7WB80_GIGMA</name>
<dbReference type="Proteomes" id="UP000789901">
    <property type="component" value="Unassembled WGS sequence"/>
</dbReference>
<protein>
    <submittedName>
        <fullName evidence="1">34758_t:CDS:1</fullName>
    </submittedName>
</protein>
<sequence>MDPKGTIEVLKEIKNKQREQTIKKTKKNHIEAVNLDDDWTTTNMRINVKTSTKASMNMKVEVPGWKESELKKLQQEIINSSIFDIDNPSSEEAFPISEQAQIEHTLARKPGWSEEKQGQA</sequence>